<dbReference type="Gene3D" id="3.30.70.1820">
    <property type="entry name" value="L1 transposable element, RRM domain"/>
    <property type="match status" value="1"/>
</dbReference>
<protein>
    <recommendedName>
        <fullName evidence="7">L1 transposable element RRM domain-containing protein</fullName>
    </recommendedName>
</protein>
<dbReference type="InterPro" id="IPR035300">
    <property type="entry name" value="L1_dsRBD"/>
</dbReference>
<evidence type="ECO:0000313" key="6">
    <source>
        <dbReference type="Proteomes" id="UP000694570"/>
    </source>
</evidence>
<evidence type="ECO:0000313" key="5">
    <source>
        <dbReference type="Ensembl" id="ENSSSCP00030034249.1"/>
    </source>
</evidence>
<evidence type="ECO:0000256" key="1">
    <source>
        <dbReference type="ARBA" id="ARBA00061640"/>
    </source>
</evidence>
<dbReference type="AlphaFoldDB" id="A0A8D0XFY1"/>
<organism evidence="5 6">
    <name type="scientific">Sus scrofa</name>
    <name type="common">Pig</name>
    <dbReference type="NCBI Taxonomy" id="9823"/>
    <lineage>
        <taxon>Eukaryota</taxon>
        <taxon>Metazoa</taxon>
        <taxon>Chordata</taxon>
        <taxon>Craniata</taxon>
        <taxon>Vertebrata</taxon>
        <taxon>Euteleostomi</taxon>
        <taxon>Mammalia</taxon>
        <taxon>Eutheria</taxon>
        <taxon>Laurasiatheria</taxon>
        <taxon>Artiodactyla</taxon>
        <taxon>Suina</taxon>
        <taxon>Suidae</taxon>
        <taxon>Sus</taxon>
    </lineage>
</organism>
<reference evidence="5" key="1">
    <citation type="submission" date="2025-08" db="UniProtKB">
        <authorList>
            <consortium name="Ensembl"/>
        </authorList>
    </citation>
    <scope>IDENTIFICATION</scope>
</reference>
<dbReference type="InterPro" id="IPR043636">
    <property type="entry name" value="L1_RRM_dom"/>
</dbReference>
<dbReference type="PANTHER" id="PTHR11505">
    <property type="entry name" value="L1 TRANSPOSABLE ELEMENT-RELATED"/>
    <property type="match status" value="1"/>
</dbReference>
<evidence type="ECO:0000259" key="3">
    <source>
        <dbReference type="Pfam" id="PF02994"/>
    </source>
</evidence>
<dbReference type="Ensembl" id="ENSSSCT00030074889.1">
    <property type="protein sequence ID" value="ENSSSCP00030034249.1"/>
    <property type="gene ID" value="ENSSSCG00030053729.1"/>
</dbReference>
<keyword evidence="2" id="KW-0175">Coiled coil</keyword>
<comment type="similarity">
    <text evidence="1">Belongs to the transposase 22 family.</text>
</comment>
<evidence type="ECO:0000256" key="2">
    <source>
        <dbReference type="SAM" id="Coils"/>
    </source>
</evidence>
<name>A0A8D0XFY1_PIG</name>
<dbReference type="FunFam" id="3.30.70.1820:FF:000002">
    <property type="entry name" value="LINE-1 retrotransposable element ORF1 protein"/>
    <property type="match status" value="1"/>
</dbReference>
<dbReference type="InterPro" id="IPR004244">
    <property type="entry name" value="Transposase_22"/>
</dbReference>
<feature type="domain" description="L1 transposable element RRM" evidence="3">
    <location>
        <begin position="64"/>
        <end position="159"/>
    </location>
</feature>
<evidence type="ECO:0000259" key="4">
    <source>
        <dbReference type="Pfam" id="PF17490"/>
    </source>
</evidence>
<proteinExistence type="inferred from homology"/>
<dbReference type="Proteomes" id="UP000694570">
    <property type="component" value="Unplaced"/>
</dbReference>
<dbReference type="Gene3D" id="3.30.250.20">
    <property type="entry name" value="L1 transposable element, C-terminal domain"/>
    <property type="match status" value="1"/>
</dbReference>
<sequence length="197" mass="23191">MINTIAEIKNSLEENNSIIQESEEQKSQMEDRLVEITEVEQNKEKRMKRIEDSLKEPWDNFKCPNIHIIGMREGEERDKGPEKIFEEIIAENFPKMEKELLTQIQEALQIPNRITSRRNTPRHILIKLSNIKVKEQILKAAREKQQITYKGTLIKLSADFSAETLRARREWHDILKVMKGKKHATKITLPSKAFFQI</sequence>
<dbReference type="Gene3D" id="1.20.5.390">
    <property type="entry name" value="L1 transposable element, trimerization domain"/>
    <property type="match status" value="1"/>
</dbReference>
<dbReference type="Pfam" id="PF17490">
    <property type="entry name" value="Tnp_22_dsRBD"/>
    <property type="match status" value="1"/>
</dbReference>
<feature type="coiled-coil region" evidence="2">
    <location>
        <begin position="5"/>
        <end position="39"/>
    </location>
</feature>
<dbReference type="Pfam" id="PF02994">
    <property type="entry name" value="Transposase_22"/>
    <property type="match status" value="1"/>
</dbReference>
<dbReference type="InterPro" id="IPR042566">
    <property type="entry name" value="L1_C"/>
</dbReference>
<accession>A0A8D0XFY1</accession>
<feature type="domain" description="L1 transposable element dsRBD-like" evidence="4">
    <location>
        <begin position="162"/>
        <end position="195"/>
    </location>
</feature>
<evidence type="ECO:0008006" key="7">
    <source>
        <dbReference type="Google" id="ProtNLM"/>
    </source>
</evidence>